<dbReference type="SUPFAM" id="SSF54373">
    <property type="entry name" value="FAD-linked reductases, C-terminal domain"/>
    <property type="match status" value="1"/>
</dbReference>
<keyword evidence="2" id="KW-0274">FAD</keyword>
<evidence type="ECO:0000313" key="5">
    <source>
        <dbReference type="Proteomes" id="UP000653076"/>
    </source>
</evidence>
<proteinExistence type="predicted"/>
<reference evidence="4 5" key="1">
    <citation type="submission" date="2021-01" db="EMBL/GenBank/DDBJ databases">
        <title>Whole genome shotgun sequence of Verrucosispora qiuiae NBRC 106684.</title>
        <authorList>
            <person name="Komaki H."/>
            <person name="Tamura T."/>
        </authorList>
    </citation>
    <scope>NUCLEOTIDE SEQUENCE [LARGE SCALE GENOMIC DNA]</scope>
    <source>
        <strain evidence="4 5">NBRC 106684</strain>
    </source>
</reference>
<dbReference type="Proteomes" id="UP000653076">
    <property type="component" value="Unassembled WGS sequence"/>
</dbReference>
<dbReference type="InterPro" id="IPR050641">
    <property type="entry name" value="RIFMO-like"/>
</dbReference>
<dbReference type="Gene3D" id="3.30.9.10">
    <property type="entry name" value="D-Amino Acid Oxidase, subunit A, domain 2"/>
    <property type="match status" value="1"/>
</dbReference>
<evidence type="ECO:0000256" key="2">
    <source>
        <dbReference type="ARBA" id="ARBA00022827"/>
    </source>
</evidence>
<evidence type="ECO:0000259" key="3">
    <source>
        <dbReference type="Pfam" id="PF01494"/>
    </source>
</evidence>
<dbReference type="PANTHER" id="PTHR43004:SF3">
    <property type="entry name" value="P-HYDROXYBENZOATE HYDROXYLASE"/>
    <property type="match status" value="1"/>
</dbReference>
<sequence length="431" mass="47598">MASPSRPSTEWKAAAAARDAIGQADAPGDEIAPTIASVKEARMRTQVGIVGAGPAGLMLSHLLHRQGISSVVIESRSREYVEHRLRAGVLEQGSVDLLRETGLGARLDREGMRHEGIELRFDGESHRVPMTELTGRAITVYGQQEVVKDLIAARLDAGGTILFEAPAERLSGLDSAPVIHFRHQGREEELHCDFVVGCDGYHGISRPAVPDGVLTTYERTYPFAWLGVLAAAPPAVDELIYAHHERGFALYSMRSPQISRLYLQVPADEDIADWPDERIWAELRTRLETVPNWTLNEGPILEKGITPLRSLVVEPMQWQRLYLAGDAVHIVPPTGAKGMNLALADVALLGDAFAAWYADGSTELLDGYSRTALRRVWRAQQFSWWMTSMLHRLNADDPYEAKLQSATLRYVSTSRSYATSLAENYVGLPQV</sequence>
<dbReference type="InterPro" id="IPR002938">
    <property type="entry name" value="FAD-bd"/>
</dbReference>
<dbReference type="NCBIfam" id="NF006091">
    <property type="entry name" value="PRK08243.1"/>
    <property type="match status" value="1"/>
</dbReference>
<dbReference type="Gene3D" id="3.50.50.60">
    <property type="entry name" value="FAD/NAD(P)-binding domain"/>
    <property type="match status" value="1"/>
</dbReference>
<dbReference type="EMBL" id="BOPC01000023">
    <property type="protein sequence ID" value="GIJ26603.1"/>
    <property type="molecule type" value="Genomic_DNA"/>
</dbReference>
<feature type="domain" description="FAD-binding" evidence="3">
    <location>
        <begin position="44"/>
        <end position="383"/>
    </location>
</feature>
<dbReference type="SUPFAM" id="SSF51905">
    <property type="entry name" value="FAD/NAD(P)-binding domain"/>
    <property type="match status" value="1"/>
</dbReference>
<keyword evidence="5" id="KW-1185">Reference proteome</keyword>
<accession>A0ABQ4J8V6</accession>
<gene>
    <name evidence="4" type="ORF">Vqi01_17650</name>
</gene>
<organism evidence="4 5">
    <name type="scientific">Micromonospora qiuiae</name>
    <dbReference type="NCBI Taxonomy" id="502268"/>
    <lineage>
        <taxon>Bacteria</taxon>
        <taxon>Bacillati</taxon>
        <taxon>Actinomycetota</taxon>
        <taxon>Actinomycetes</taxon>
        <taxon>Micromonosporales</taxon>
        <taxon>Micromonosporaceae</taxon>
        <taxon>Micromonospora</taxon>
    </lineage>
</organism>
<evidence type="ECO:0000256" key="1">
    <source>
        <dbReference type="ARBA" id="ARBA00022630"/>
    </source>
</evidence>
<dbReference type="Pfam" id="PF01494">
    <property type="entry name" value="FAD_binding_3"/>
    <property type="match status" value="1"/>
</dbReference>
<dbReference type="PANTHER" id="PTHR43004">
    <property type="entry name" value="TRK SYSTEM POTASSIUM UPTAKE PROTEIN"/>
    <property type="match status" value="1"/>
</dbReference>
<keyword evidence="1" id="KW-0285">Flavoprotein</keyword>
<name>A0ABQ4J8V6_9ACTN</name>
<dbReference type="InterPro" id="IPR036188">
    <property type="entry name" value="FAD/NAD-bd_sf"/>
</dbReference>
<evidence type="ECO:0000313" key="4">
    <source>
        <dbReference type="EMBL" id="GIJ26603.1"/>
    </source>
</evidence>
<protein>
    <submittedName>
        <fullName evidence="4">4-hydroxybenzoate 3-monooxygenase</fullName>
    </submittedName>
</protein>
<dbReference type="PRINTS" id="PR00420">
    <property type="entry name" value="RNGMNOXGNASE"/>
</dbReference>
<comment type="caution">
    <text evidence="4">The sequence shown here is derived from an EMBL/GenBank/DDBJ whole genome shotgun (WGS) entry which is preliminary data.</text>
</comment>